<keyword evidence="5" id="KW-0732">Signal</keyword>
<dbReference type="PANTHER" id="PTHR30329">
    <property type="entry name" value="STATOR ELEMENT OF FLAGELLAR MOTOR COMPLEX"/>
    <property type="match status" value="1"/>
</dbReference>
<dbReference type="EMBL" id="OBEH01000007">
    <property type="protein sequence ID" value="SNZ01770.1"/>
    <property type="molecule type" value="Genomic_DNA"/>
</dbReference>
<evidence type="ECO:0000256" key="3">
    <source>
        <dbReference type="ARBA" id="ARBA00023237"/>
    </source>
</evidence>
<dbReference type="PRINTS" id="PR01021">
    <property type="entry name" value="OMPADOMAIN"/>
</dbReference>
<dbReference type="InterPro" id="IPR008969">
    <property type="entry name" value="CarboxyPept-like_regulatory"/>
</dbReference>
<name>A0A285MX46_9FLAO</name>
<evidence type="ECO:0000256" key="5">
    <source>
        <dbReference type="SAM" id="SignalP"/>
    </source>
</evidence>
<dbReference type="PROSITE" id="PS51123">
    <property type="entry name" value="OMPA_2"/>
    <property type="match status" value="1"/>
</dbReference>
<dbReference type="InterPro" id="IPR011659">
    <property type="entry name" value="WD40"/>
</dbReference>
<feature type="domain" description="OmpA-like" evidence="6">
    <location>
        <begin position="525"/>
        <end position="649"/>
    </location>
</feature>
<dbReference type="CDD" id="cd07185">
    <property type="entry name" value="OmpA_C-like"/>
    <property type="match status" value="1"/>
</dbReference>
<dbReference type="InterPro" id="IPR006664">
    <property type="entry name" value="OMP_bac"/>
</dbReference>
<evidence type="ECO:0000256" key="2">
    <source>
        <dbReference type="ARBA" id="ARBA00023136"/>
    </source>
</evidence>
<sequence length="661" mass="75824">MKHYSTTPVFMLLALFGALTLNAQSINQKRADQLFYKFAYAKAIPEYEKMTDGKNALHAHQRLAECYLFLRDFEKALPHFEQFINEPDTPTNYYFEYAMALKSSGKEKAALKWLKRYGKLHKKDSRVKQFLKDGNLASVVFNSKEQYDLEPVHFNTEYSEFGAFVHDGQLYFSSSRKEKSFENNYSWNDEPWLDIFQITEGSTTEVPRKFEGEINSKFHESSMVFSTDYKNDTIIYFTRSNYFNDKESFSTRRTEDRNIEKRNNLKIFRADKIDGQWKVIRGLKTNADHYSNGHSSVNSSRTLLYFASDQPGGYGGTDIYYCKIHPRGGIGHPINAGPIVNTPGNEMFPYVNNEGQLFFSSDGHVGYGQLDVFATVADENGIIKEVVNLGKPLNSEKDDFGYYALDNGIDGYVSSNRKGGKGSDDIYKFKFTPSLDLQGTVIDAVNLQPLDSVQISLYDQTTGNLVNRVITDKNGKYEMSIDRHRAYMIEAVRKTHPHKHLYFNTSTTPRSTKRIYKDIQLKPVLNLKILANLNRIYFDFDKSDIRPDAARELDKVVKLMIEAYPEMIIRLESHTDPVGGHTYNDNLSEARAKSTYEYLIANGVPKSQILSYKGYGKRKPINDCKGRGNCSAEELELNRRTEFPIIQISEKQPNTTLAKER</sequence>
<dbReference type="InterPro" id="IPR011990">
    <property type="entry name" value="TPR-like_helical_dom_sf"/>
</dbReference>
<dbReference type="InterPro" id="IPR050330">
    <property type="entry name" value="Bact_OuterMem_StrucFunc"/>
</dbReference>
<reference evidence="8" key="1">
    <citation type="submission" date="2017-09" db="EMBL/GenBank/DDBJ databases">
        <authorList>
            <person name="Varghese N."/>
            <person name="Submissions S."/>
        </authorList>
    </citation>
    <scope>NUCLEOTIDE SEQUENCE [LARGE SCALE GENOMIC DNA]</scope>
    <source>
        <strain evidence="8">DSM 25885</strain>
    </source>
</reference>
<feature type="signal peptide" evidence="5">
    <location>
        <begin position="1"/>
        <end position="23"/>
    </location>
</feature>
<dbReference type="GO" id="GO:0009279">
    <property type="term" value="C:cell outer membrane"/>
    <property type="evidence" value="ECO:0007669"/>
    <property type="project" value="UniProtKB-SubCell"/>
</dbReference>
<dbReference type="Gene3D" id="1.25.40.10">
    <property type="entry name" value="Tetratricopeptide repeat domain"/>
    <property type="match status" value="1"/>
</dbReference>
<dbReference type="SUPFAM" id="SSF48452">
    <property type="entry name" value="TPR-like"/>
    <property type="match status" value="1"/>
</dbReference>
<dbReference type="InterPro" id="IPR006665">
    <property type="entry name" value="OmpA-like"/>
</dbReference>
<keyword evidence="3" id="KW-0998">Cell outer membrane</keyword>
<dbReference type="Gene3D" id="3.30.1330.60">
    <property type="entry name" value="OmpA-like domain"/>
    <property type="match status" value="1"/>
</dbReference>
<dbReference type="Pfam" id="PF07676">
    <property type="entry name" value="PD40"/>
    <property type="match status" value="1"/>
</dbReference>
<comment type="subcellular location">
    <subcellularLocation>
        <location evidence="1">Cell outer membrane</location>
    </subcellularLocation>
</comment>
<proteinExistence type="predicted"/>
<dbReference type="SUPFAM" id="SSF49464">
    <property type="entry name" value="Carboxypeptidase regulatory domain-like"/>
    <property type="match status" value="1"/>
</dbReference>
<dbReference type="SUPFAM" id="SSF103088">
    <property type="entry name" value="OmpA-like"/>
    <property type="match status" value="1"/>
</dbReference>
<dbReference type="Proteomes" id="UP000219048">
    <property type="component" value="Unassembled WGS sequence"/>
</dbReference>
<dbReference type="OrthoDB" id="9809364at2"/>
<keyword evidence="8" id="KW-1185">Reference proteome</keyword>
<evidence type="ECO:0000256" key="4">
    <source>
        <dbReference type="PROSITE-ProRule" id="PRU00473"/>
    </source>
</evidence>
<keyword evidence="2 4" id="KW-0472">Membrane</keyword>
<dbReference type="InterPro" id="IPR036737">
    <property type="entry name" value="OmpA-like_sf"/>
</dbReference>
<dbReference type="SUPFAM" id="SSF82171">
    <property type="entry name" value="DPP6 N-terminal domain-like"/>
    <property type="match status" value="1"/>
</dbReference>
<dbReference type="RefSeq" id="WP_097047208.1">
    <property type="nucleotide sequence ID" value="NZ_OBEH01000007.1"/>
</dbReference>
<dbReference type="PANTHER" id="PTHR30329:SF21">
    <property type="entry name" value="LIPOPROTEIN YIAD-RELATED"/>
    <property type="match status" value="1"/>
</dbReference>
<evidence type="ECO:0000313" key="8">
    <source>
        <dbReference type="Proteomes" id="UP000219048"/>
    </source>
</evidence>
<accession>A0A285MX46</accession>
<organism evidence="7 8">
    <name type="scientific">Flagellimonas pacifica</name>
    <dbReference type="NCBI Taxonomy" id="1247520"/>
    <lineage>
        <taxon>Bacteria</taxon>
        <taxon>Pseudomonadati</taxon>
        <taxon>Bacteroidota</taxon>
        <taxon>Flavobacteriia</taxon>
        <taxon>Flavobacteriales</taxon>
        <taxon>Flavobacteriaceae</taxon>
        <taxon>Flagellimonas</taxon>
    </lineage>
</organism>
<protein>
    <submittedName>
        <fullName evidence="7">WD40-like Beta Propeller Repeat</fullName>
    </submittedName>
</protein>
<evidence type="ECO:0000313" key="7">
    <source>
        <dbReference type="EMBL" id="SNZ01770.1"/>
    </source>
</evidence>
<dbReference type="AlphaFoldDB" id="A0A285MX46"/>
<feature type="chain" id="PRO_5013307065" evidence="5">
    <location>
        <begin position="24"/>
        <end position="661"/>
    </location>
</feature>
<gene>
    <name evidence="7" type="ORF">SAMN06265377_3615</name>
</gene>
<evidence type="ECO:0000256" key="1">
    <source>
        <dbReference type="ARBA" id="ARBA00004442"/>
    </source>
</evidence>
<dbReference type="Pfam" id="PF00691">
    <property type="entry name" value="OmpA"/>
    <property type="match status" value="1"/>
</dbReference>
<evidence type="ECO:0000259" key="6">
    <source>
        <dbReference type="PROSITE" id="PS51123"/>
    </source>
</evidence>